<evidence type="ECO:0000313" key="3">
    <source>
        <dbReference type="Proteomes" id="UP001257277"/>
    </source>
</evidence>
<dbReference type="Pfam" id="PF13568">
    <property type="entry name" value="OMP_b-brl_2"/>
    <property type="match status" value="1"/>
</dbReference>
<dbReference type="Proteomes" id="UP001257277">
    <property type="component" value="Unassembled WGS sequence"/>
</dbReference>
<accession>A0ABU3LFV4</accession>
<keyword evidence="3" id="KW-1185">Reference proteome</keyword>
<organism evidence="2 3">
    <name type="scientific">Asprobacillus argus</name>
    <dbReference type="NCBI Taxonomy" id="3076534"/>
    <lineage>
        <taxon>Bacteria</taxon>
        <taxon>Pseudomonadati</taxon>
        <taxon>Bacteroidota</taxon>
        <taxon>Flavobacteriia</taxon>
        <taxon>Flavobacteriales</taxon>
        <taxon>Flavobacteriaceae</taxon>
        <taxon>Asprobacillus</taxon>
    </lineage>
</organism>
<evidence type="ECO:0000313" key="2">
    <source>
        <dbReference type="EMBL" id="MDT7832600.1"/>
    </source>
</evidence>
<proteinExistence type="predicted"/>
<reference evidence="2 3" key="1">
    <citation type="submission" date="2023-09" db="EMBL/GenBank/DDBJ databases">
        <title>Novel taxa isolated from Blanes Bay.</title>
        <authorList>
            <person name="Rey-Velasco X."/>
            <person name="Lucena T."/>
        </authorList>
    </citation>
    <scope>NUCLEOTIDE SEQUENCE [LARGE SCALE GENOMIC DNA]</scope>
    <source>
        <strain evidence="2 3">S356</strain>
    </source>
</reference>
<comment type="caution">
    <text evidence="2">The sequence shown here is derived from an EMBL/GenBank/DDBJ whole genome shotgun (WGS) entry which is preliminary data.</text>
</comment>
<protein>
    <submittedName>
        <fullName evidence="2">Porin family protein</fullName>
    </submittedName>
</protein>
<name>A0ABU3LFV4_9FLAO</name>
<evidence type="ECO:0000259" key="1">
    <source>
        <dbReference type="Pfam" id="PF13568"/>
    </source>
</evidence>
<gene>
    <name evidence="2" type="ORF">RQM59_09425</name>
</gene>
<feature type="domain" description="Outer membrane protein beta-barrel" evidence="1">
    <location>
        <begin position="19"/>
        <end position="199"/>
    </location>
</feature>
<sequence length="223" mass="25092">MKKLLLLIALCTTVSSFGQKDSLQLGEKYRDDQLYIGFTYNQLFSQPSQVGGSGFSYGFSGGYIKDIPLRREGDLSLGIGIGYGFDSFNHDLKVTELNNVYSFSVDNAISSNKFSIHTLELPIEFRWRTSTAKKYKFWRIYTGIKFGYNLGNTFSYVENSNAINLQNIPNFKKVQYGLTISAGYDAFNAHIYYGLTPILENATIGTSSIDTKILKIGLVFYIL</sequence>
<dbReference type="EMBL" id="JAVTTO010000003">
    <property type="protein sequence ID" value="MDT7832600.1"/>
    <property type="molecule type" value="Genomic_DNA"/>
</dbReference>
<dbReference type="RefSeq" id="WP_349241859.1">
    <property type="nucleotide sequence ID" value="NZ_JAVTTO010000003.1"/>
</dbReference>
<dbReference type="InterPro" id="IPR025665">
    <property type="entry name" value="Beta-barrel_OMP_2"/>
</dbReference>